<protein>
    <recommendedName>
        <fullName evidence="2">Carbohydrate kinase PfkB domain-containing protein</fullName>
    </recommendedName>
</protein>
<accession>A0A8H7KGA4</accession>
<proteinExistence type="predicted"/>
<dbReference type="Pfam" id="PF00294">
    <property type="entry name" value="PfkB"/>
    <property type="match status" value="1"/>
</dbReference>
<feature type="region of interest" description="Disordered" evidence="1">
    <location>
        <begin position="1"/>
        <end position="26"/>
    </location>
</feature>
<dbReference type="Gene3D" id="3.40.1190.20">
    <property type="match status" value="2"/>
</dbReference>
<comment type="caution">
    <text evidence="3">The sequence shown here is derived from an EMBL/GenBank/DDBJ whole genome shotgun (WGS) entry which is preliminary data.</text>
</comment>
<feature type="domain" description="Carbohydrate kinase PfkB" evidence="2">
    <location>
        <begin position="41"/>
        <end position="157"/>
    </location>
</feature>
<evidence type="ECO:0000313" key="4">
    <source>
        <dbReference type="Proteomes" id="UP000629468"/>
    </source>
</evidence>
<dbReference type="Proteomes" id="UP000629468">
    <property type="component" value="Unassembled WGS sequence"/>
</dbReference>
<evidence type="ECO:0000256" key="1">
    <source>
        <dbReference type="SAM" id="MobiDB-lite"/>
    </source>
</evidence>
<dbReference type="AlphaFoldDB" id="A0A8H7KGA4"/>
<sequence length="547" mass="59814">MAKLRRDTTSSNSGVPSPIGSGSPIIPGSTSIPEFNRSLRIVSSGTLFLTHTLYVPHHPAPSTAIRAHAVEKSRGGSANTILAVLAQFPAVEAVLVAPLAGNEEGLRILRDLENEGVNTQHCKIWPNAGVPSAWVLHSTQENTRTVINHNPLPDITHEDFVSLLGPRLAPENYPDNYFQLQQQQYNQLPHLARAHSPLPPSISPRPGTAASGSGSTSRVSQSGGRPLPLSNPSSPAPFEWLHFEGRSVKTTLNNMIGLDGLAREKKWRSHCVFSVDIGRKARQGVEALIPHADVLFLNKQYAQVHSPDYATSPRTFLLSFASTAPSHALLVAHWGKDGAAVLSLPTREYFQSSSWVGEPSPQMARSIEMRNGRPTSDLRSVRSGSDFWADGRSHSSSSNMFSLPHHSDGNSTDLDHSLTSSYQHTHSDSRAFTSDADHDDDERGSQDTERGRDDSNDVIDEVGAHDAFIAGMVYALSRRICPGAPYTPSAGGRDNSDGMRKPNDDVRVRWRLDECLRFATELAGRKARRKTWDGLAEEMIRAGWFES</sequence>
<dbReference type="InterPro" id="IPR029056">
    <property type="entry name" value="Ribokinase-like"/>
</dbReference>
<evidence type="ECO:0000259" key="2">
    <source>
        <dbReference type="Pfam" id="PF00294"/>
    </source>
</evidence>
<dbReference type="PANTHER" id="PTHR42774">
    <property type="entry name" value="PHOSPHOTRANSFERASE SYSTEM TRANSPORT PROTEIN"/>
    <property type="match status" value="1"/>
</dbReference>
<feature type="compositionally biased region" description="Basic and acidic residues" evidence="1">
    <location>
        <begin position="405"/>
        <end position="416"/>
    </location>
</feature>
<reference evidence="3 4" key="1">
    <citation type="journal article" name="Sci. Rep.">
        <title>Telomere-to-telomere assembled and centromere annotated genomes of the two main subspecies of the button mushroom Agaricus bisporus reveal especially polymorphic chromosome ends.</title>
        <authorList>
            <person name="Sonnenberg A.S.M."/>
            <person name="Sedaghat-Telgerd N."/>
            <person name="Lavrijssen B."/>
            <person name="Ohm R.A."/>
            <person name="Hendrickx P.M."/>
            <person name="Scholtmeijer K."/>
            <person name="Baars J.J.P."/>
            <person name="van Peer A."/>
        </authorList>
    </citation>
    <scope>NUCLEOTIDE SEQUENCE [LARGE SCALE GENOMIC DNA]</scope>
    <source>
        <strain evidence="3 4">H119_p4</strain>
    </source>
</reference>
<gene>
    <name evidence="3" type="ORF">Agabi119p4_6092</name>
</gene>
<dbReference type="OMA" id="STRFCKV"/>
<feature type="compositionally biased region" description="Low complexity" evidence="1">
    <location>
        <begin position="204"/>
        <end position="232"/>
    </location>
</feature>
<feature type="compositionally biased region" description="Basic and acidic residues" evidence="1">
    <location>
        <begin position="441"/>
        <end position="455"/>
    </location>
</feature>
<evidence type="ECO:0000313" key="3">
    <source>
        <dbReference type="EMBL" id="KAF7771781.1"/>
    </source>
</evidence>
<dbReference type="SUPFAM" id="SSF53613">
    <property type="entry name" value="Ribokinase-like"/>
    <property type="match status" value="1"/>
</dbReference>
<dbReference type="InterPro" id="IPR052562">
    <property type="entry name" value="Ketohexokinase-related"/>
</dbReference>
<organism evidence="3 4">
    <name type="scientific">Agaricus bisporus var. burnettii</name>
    <dbReference type="NCBI Taxonomy" id="192524"/>
    <lineage>
        <taxon>Eukaryota</taxon>
        <taxon>Fungi</taxon>
        <taxon>Dikarya</taxon>
        <taxon>Basidiomycota</taxon>
        <taxon>Agaricomycotina</taxon>
        <taxon>Agaricomycetes</taxon>
        <taxon>Agaricomycetidae</taxon>
        <taxon>Agaricales</taxon>
        <taxon>Agaricineae</taxon>
        <taxon>Agaricaceae</taxon>
        <taxon>Agaricus</taxon>
    </lineage>
</organism>
<feature type="region of interest" description="Disordered" evidence="1">
    <location>
        <begin position="394"/>
        <end position="459"/>
    </location>
</feature>
<dbReference type="PANTHER" id="PTHR42774:SF3">
    <property type="entry name" value="KETOHEXOKINASE"/>
    <property type="match status" value="1"/>
</dbReference>
<dbReference type="EMBL" id="JABXXO010000008">
    <property type="protein sequence ID" value="KAF7771781.1"/>
    <property type="molecule type" value="Genomic_DNA"/>
</dbReference>
<feature type="region of interest" description="Disordered" evidence="1">
    <location>
        <begin position="193"/>
        <end position="232"/>
    </location>
</feature>
<feature type="compositionally biased region" description="Low complexity" evidence="1">
    <location>
        <begin position="10"/>
        <end position="26"/>
    </location>
</feature>
<name>A0A8H7KGA4_AGABI</name>
<dbReference type="InterPro" id="IPR011611">
    <property type="entry name" value="PfkB_dom"/>
</dbReference>